<accession>X1P2S6</accession>
<evidence type="ECO:0000256" key="1">
    <source>
        <dbReference type="ARBA" id="ARBA00022603"/>
    </source>
</evidence>
<dbReference type="EMBL" id="BARV01040034">
    <property type="protein sequence ID" value="GAI50163.1"/>
    <property type="molecule type" value="Genomic_DNA"/>
</dbReference>
<dbReference type="AlphaFoldDB" id="X1P2S6"/>
<sequence length="74" mass="8611">MEELGDESVDLIATDPPYGISFMGKDWDTFNELVDPQGAYQKKKGFKKLPRQNTISMTEFFIPIWKECLRVLRP</sequence>
<dbReference type="InterPro" id="IPR029063">
    <property type="entry name" value="SAM-dependent_MTases_sf"/>
</dbReference>
<evidence type="ECO:0000256" key="2">
    <source>
        <dbReference type="ARBA" id="ARBA00022679"/>
    </source>
</evidence>
<keyword evidence="2" id="KW-0808">Transferase</keyword>
<evidence type="ECO:0000313" key="3">
    <source>
        <dbReference type="EMBL" id="GAI50163.1"/>
    </source>
</evidence>
<dbReference type="GO" id="GO:0008170">
    <property type="term" value="F:N-methyltransferase activity"/>
    <property type="evidence" value="ECO:0007669"/>
    <property type="project" value="InterPro"/>
</dbReference>
<dbReference type="GO" id="GO:0032259">
    <property type="term" value="P:methylation"/>
    <property type="evidence" value="ECO:0007669"/>
    <property type="project" value="UniProtKB-KW"/>
</dbReference>
<dbReference type="GO" id="GO:0003677">
    <property type="term" value="F:DNA binding"/>
    <property type="evidence" value="ECO:0007669"/>
    <property type="project" value="InterPro"/>
</dbReference>
<gene>
    <name evidence="3" type="ORF">S06H3_61150</name>
</gene>
<dbReference type="Gene3D" id="3.40.50.150">
    <property type="entry name" value="Vaccinia Virus protein VP39"/>
    <property type="match status" value="1"/>
</dbReference>
<evidence type="ECO:0008006" key="4">
    <source>
        <dbReference type="Google" id="ProtNLM"/>
    </source>
</evidence>
<dbReference type="InterPro" id="IPR002052">
    <property type="entry name" value="DNA_methylase_N6_adenine_CS"/>
</dbReference>
<reference evidence="3" key="1">
    <citation type="journal article" date="2014" name="Front. Microbiol.">
        <title>High frequency of phylogenetically diverse reductive dehalogenase-homologous genes in deep subseafloor sedimentary metagenomes.</title>
        <authorList>
            <person name="Kawai M."/>
            <person name="Futagami T."/>
            <person name="Toyoda A."/>
            <person name="Takaki Y."/>
            <person name="Nishi S."/>
            <person name="Hori S."/>
            <person name="Arai W."/>
            <person name="Tsubouchi T."/>
            <person name="Morono Y."/>
            <person name="Uchiyama I."/>
            <person name="Ito T."/>
            <person name="Fujiyama A."/>
            <person name="Inagaki F."/>
            <person name="Takami H."/>
        </authorList>
    </citation>
    <scope>NUCLEOTIDE SEQUENCE</scope>
    <source>
        <strain evidence="3">Expedition CK06-06</strain>
    </source>
</reference>
<dbReference type="InterPro" id="IPR001091">
    <property type="entry name" value="RM_Methyltransferase"/>
</dbReference>
<dbReference type="PROSITE" id="PS00092">
    <property type="entry name" value="N6_MTASE"/>
    <property type="match status" value="1"/>
</dbReference>
<dbReference type="PRINTS" id="PR00508">
    <property type="entry name" value="S21N4MTFRASE"/>
</dbReference>
<keyword evidence="1" id="KW-0489">Methyltransferase</keyword>
<dbReference type="SUPFAM" id="SSF53335">
    <property type="entry name" value="S-adenosyl-L-methionine-dependent methyltransferases"/>
    <property type="match status" value="1"/>
</dbReference>
<feature type="non-terminal residue" evidence="3">
    <location>
        <position position="74"/>
    </location>
</feature>
<protein>
    <recommendedName>
        <fullName evidence="4">DNA methylase N-4/N-6 domain-containing protein</fullName>
    </recommendedName>
</protein>
<organism evidence="3">
    <name type="scientific">marine sediment metagenome</name>
    <dbReference type="NCBI Taxonomy" id="412755"/>
    <lineage>
        <taxon>unclassified sequences</taxon>
        <taxon>metagenomes</taxon>
        <taxon>ecological metagenomes</taxon>
    </lineage>
</organism>
<proteinExistence type="predicted"/>
<comment type="caution">
    <text evidence="3">The sequence shown here is derived from an EMBL/GenBank/DDBJ whole genome shotgun (WGS) entry which is preliminary data.</text>
</comment>
<name>X1P2S6_9ZZZZ</name>